<evidence type="ECO:0000313" key="1">
    <source>
        <dbReference type="EMBL" id="RFU24155.1"/>
    </source>
</evidence>
<sequence>MLFGPQRVTRVAQPSSFLSFQEPEQTATRGRPPAAFAQRWRRRTEQQVCWRCQAAASENCKRAKVYIIHTGL</sequence>
<dbReference type="Proteomes" id="UP000258309">
    <property type="component" value="Unassembled WGS sequence"/>
</dbReference>
<reference evidence="1 2" key="1">
    <citation type="submission" date="2018-05" db="EMBL/GenBank/DDBJ databases">
        <title>Draft genome sequence of Scytalidium lignicola DSM 105466, a ubiquitous saprotrophic fungus.</title>
        <authorList>
            <person name="Buettner E."/>
            <person name="Gebauer A.M."/>
            <person name="Hofrichter M."/>
            <person name="Liers C."/>
            <person name="Kellner H."/>
        </authorList>
    </citation>
    <scope>NUCLEOTIDE SEQUENCE [LARGE SCALE GENOMIC DNA]</scope>
    <source>
        <strain evidence="1 2">DSM 105466</strain>
    </source>
</reference>
<feature type="non-terminal residue" evidence="1">
    <location>
        <position position="72"/>
    </location>
</feature>
<accession>A0A3E2GSL3</accession>
<gene>
    <name evidence="1" type="ORF">B7463_g12183</name>
</gene>
<dbReference type="AlphaFoldDB" id="A0A3E2GSL3"/>
<evidence type="ECO:0000313" key="2">
    <source>
        <dbReference type="Proteomes" id="UP000258309"/>
    </source>
</evidence>
<feature type="non-terminal residue" evidence="1">
    <location>
        <position position="1"/>
    </location>
</feature>
<protein>
    <submittedName>
        <fullName evidence="1">Uncharacterized protein</fullName>
    </submittedName>
</protein>
<name>A0A3E2GSL3_SCYLI</name>
<dbReference type="EMBL" id="NCSJ02000496">
    <property type="protein sequence ID" value="RFU24155.1"/>
    <property type="molecule type" value="Genomic_DNA"/>
</dbReference>
<proteinExistence type="predicted"/>
<keyword evidence="2" id="KW-1185">Reference proteome</keyword>
<organism evidence="1 2">
    <name type="scientific">Scytalidium lignicola</name>
    <name type="common">Hyphomycete</name>
    <dbReference type="NCBI Taxonomy" id="5539"/>
    <lineage>
        <taxon>Eukaryota</taxon>
        <taxon>Fungi</taxon>
        <taxon>Dikarya</taxon>
        <taxon>Ascomycota</taxon>
        <taxon>Pezizomycotina</taxon>
        <taxon>Leotiomycetes</taxon>
        <taxon>Leotiomycetes incertae sedis</taxon>
        <taxon>Scytalidium</taxon>
    </lineage>
</organism>
<comment type="caution">
    <text evidence="1">The sequence shown here is derived from an EMBL/GenBank/DDBJ whole genome shotgun (WGS) entry which is preliminary data.</text>
</comment>